<gene>
    <name evidence="5" type="ORF">HC031_09540</name>
</gene>
<dbReference type="InterPro" id="IPR008920">
    <property type="entry name" value="TF_FadR/GntR_C"/>
</dbReference>
<proteinExistence type="predicted"/>
<keyword evidence="3" id="KW-0804">Transcription</keyword>
<sequence>MSKDEALPARPAYAALADALRARILNGELPAGSRLPNESELSAEFGVGRSTVREALIALASQNLILTTRGVTGGSFVVIPTVDSMSAHLETGVGLMAAAQDVSVKQLMEARQILEVPAAGIAAHRIDESGLKALRDTIFDPAGTPGPSTYAKNQEFHLVLLRAAKNPLLEVTTAPVFRVMASRFGRDRAPADFWMKVDADHREILEIVEDGDSLGAMAAMRRHLDHLGHVYTQIDCLGVR</sequence>
<dbReference type="InterPro" id="IPR011711">
    <property type="entry name" value="GntR_C"/>
</dbReference>
<dbReference type="Pfam" id="PF00392">
    <property type="entry name" value="GntR"/>
    <property type="match status" value="1"/>
</dbReference>
<dbReference type="SMART" id="SM00895">
    <property type="entry name" value="FCD"/>
    <property type="match status" value="1"/>
</dbReference>
<dbReference type="SMART" id="SM00345">
    <property type="entry name" value="HTH_GNTR"/>
    <property type="match status" value="1"/>
</dbReference>
<dbReference type="PROSITE" id="PS50949">
    <property type="entry name" value="HTH_GNTR"/>
    <property type="match status" value="1"/>
</dbReference>
<keyword evidence="1" id="KW-0805">Transcription regulation</keyword>
<evidence type="ECO:0000256" key="2">
    <source>
        <dbReference type="ARBA" id="ARBA00023125"/>
    </source>
</evidence>
<dbReference type="RefSeq" id="WP_167924812.1">
    <property type="nucleotide sequence ID" value="NZ_JAATVY010000004.1"/>
</dbReference>
<evidence type="ECO:0000313" key="5">
    <source>
        <dbReference type="EMBL" id="NJC69953.1"/>
    </source>
</evidence>
<comment type="caution">
    <text evidence="5">The sequence shown here is derived from an EMBL/GenBank/DDBJ whole genome shotgun (WGS) entry which is preliminary data.</text>
</comment>
<evidence type="ECO:0000256" key="3">
    <source>
        <dbReference type="ARBA" id="ARBA00023163"/>
    </source>
</evidence>
<dbReference type="InterPro" id="IPR000524">
    <property type="entry name" value="Tscrpt_reg_HTH_GntR"/>
</dbReference>
<protein>
    <submittedName>
        <fullName evidence="5">FadR family transcriptional regulator</fullName>
    </submittedName>
</protein>
<evidence type="ECO:0000259" key="4">
    <source>
        <dbReference type="PROSITE" id="PS50949"/>
    </source>
</evidence>
<dbReference type="EMBL" id="JAATVY010000004">
    <property type="protein sequence ID" value="NJC69953.1"/>
    <property type="molecule type" value="Genomic_DNA"/>
</dbReference>
<dbReference type="Gene3D" id="1.20.120.530">
    <property type="entry name" value="GntR ligand-binding domain-like"/>
    <property type="match status" value="1"/>
</dbReference>
<reference evidence="5 6" key="1">
    <citation type="submission" date="2020-03" db="EMBL/GenBank/DDBJ databases">
        <title>WGS of the type strain of Planosporangium spp.</title>
        <authorList>
            <person name="Thawai C."/>
        </authorList>
    </citation>
    <scope>NUCLEOTIDE SEQUENCE [LARGE SCALE GENOMIC DNA]</scope>
    <source>
        <strain evidence="5 6">TBRC 5610</strain>
    </source>
</reference>
<name>A0ABX0XXP6_9ACTN</name>
<dbReference type="SUPFAM" id="SSF46785">
    <property type="entry name" value="Winged helix' DNA-binding domain"/>
    <property type="match status" value="1"/>
</dbReference>
<accession>A0ABX0XXP6</accession>
<dbReference type="SUPFAM" id="SSF48008">
    <property type="entry name" value="GntR ligand-binding domain-like"/>
    <property type="match status" value="1"/>
</dbReference>
<feature type="domain" description="HTH gntR-type" evidence="4">
    <location>
        <begin position="10"/>
        <end position="80"/>
    </location>
</feature>
<organism evidence="5 6">
    <name type="scientific">Planosporangium thailandense</name>
    <dbReference type="NCBI Taxonomy" id="765197"/>
    <lineage>
        <taxon>Bacteria</taxon>
        <taxon>Bacillati</taxon>
        <taxon>Actinomycetota</taxon>
        <taxon>Actinomycetes</taxon>
        <taxon>Micromonosporales</taxon>
        <taxon>Micromonosporaceae</taxon>
        <taxon>Planosporangium</taxon>
    </lineage>
</organism>
<dbReference type="InterPro" id="IPR036388">
    <property type="entry name" value="WH-like_DNA-bd_sf"/>
</dbReference>
<dbReference type="PANTHER" id="PTHR43537:SF5">
    <property type="entry name" value="UXU OPERON TRANSCRIPTIONAL REGULATOR"/>
    <property type="match status" value="1"/>
</dbReference>
<keyword evidence="6" id="KW-1185">Reference proteome</keyword>
<dbReference type="Proteomes" id="UP000722989">
    <property type="component" value="Unassembled WGS sequence"/>
</dbReference>
<dbReference type="CDD" id="cd07377">
    <property type="entry name" value="WHTH_GntR"/>
    <property type="match status" value="1"/>
</dbReference>
<dbReference type="Pfam" id="PF07729">
    <property type="entry name" value="FCD"/>
    <property type="match status" value="1"/>
</dbReference>
<dbReference type="PRINTS" id="PR00035">
    <property type="entry name" value="HTHGNTR"/>
</dbReference>
<evidence type="ECO:0000256" key="1">
    <source>
        <dbReference type="ARBA" id="ARBA00023015"/>
    </source>
</evidence>
<dbReference type="Gene3D" id="1.10.10.10">
    <property type="entry name" value="Winged helix-like DNA-binding domain superfamily/Winged helix DNA-binding domain"/>
    <property type="match status" value="1"/>
</dbReference>
<evidence type="ECO:0000313" key="6">
    <source>
        <dbReference type="Proteomes" id="UP000722989"/>
    </source>
</evidence>
<keyword evidence="2" id="KW-0238">DNA-binding</keyword>
<dbReference type="PANTHER" id="PTHR43537">
    <property type="entry name" value="TRANSCRIPTIONAL REGULATOR, GNTR FAMILY"/>
    <property type="match status" value="1"/>
</dbReference>
<dbReference type="InterPro" id="IPR036390">
    <property type="entry name" value="WH_DNA-bd_sf"/>
</dbReference>